<reference evidence="2" key="3">
    <citation type="submission" date="2020-12" db="UniProtKB">
        <authorList>
            <consortium name="EnsemblPlants"/>
        </authorList>
    </citation>
    <scope>IDENTIFICATION</scope>
</reference>
<reference evidence="1 3" key="2">
    <citation type="journal article" date="2018" name="Plant J.">
        <title>The Physcomitrella patens chromosome-scale assembly reveals moss genome structure and evolution.</title>
        <authorList>
            <person name="Lang D."/>
            <person name="Ullrich K.K."/>
            <person name="Murat F."/>
            <person name="Fuchs J."/>
            <person name="Jenkins J."/>
            <person name="Haas F.B."/>
            <person name="Piednoel M."/>
            <person name="Gundlach H."/>
            <person name="Van Bel M."/>
            <person name="Meyberg R."/>
            <person name="Vives C."/>
            <person name="Morata J."/>
            <person name="Symeonidi A."/>
            <person name="Hiss M."/>
            <person name="Muchero W."/>
            <person name="Kamisugi Y."/>
            <person name="Saleh O."/>
            <person name="Blanc G."/>
            <person name="Decker E.L."/>
            <person name="van Gessel N."/>
            <person name="Grimwood J."/>
            <person name="Hayes R.D."/>
            <person name="Graham S.W."/>
            <person name="Gunter L.E."/>
            <person name="McDaniel S.F."/>
            <person name="Hoernstein S.N.W."/>
            <person name="Larsson A."/>
            <person name="Li F.W."/>
            <person name="Perroud P.F."/>
            <person name="Phillips J."/>
            <person name="Ranjan P."/>
            <person name="Rokshar D.S."/>
            <person name="Rothfels C.J."/>
            <person name="Schneider L."/>
            <person name="Shu S."/>
            <person name="Stevenson D.W."/>
            <person name="Thummler F."/>
            <person name="Tillich M."/>
            <person name="Villarreal Aguilar J.C."/>
            <person name="Widiez T."/>
            <person name="Wong G.K."/>
            <person name="Wymore A."/>
            <person name="Zhang Y."/>
            <person name="Zimmer A.D."/>
            <person name="Quatrano R.S."/>
            <person name="Mayer K.F.X."/>
            <person name="Goodstein D."/>
            <person name="Casacuberta J.M."/>
            <person name="Vandepoele K."/>
            <person name="Reski R."/>
            <person name="Cuming A.C."/>
            <person name="Tuskan G.A."/>
            <person name="Maumus F."/>
            <person name="Salse J."/>
            <person name="Schmutz J."/>
            <person name="Rensing S.A."/>
        </authorList>
    </citation>
    <scope>NUCLEOTIDE SEQUENCE [LARGE SCALE GENOMIC DNA]</scope>
    <source>
        <strain evidence="2 3">cv. Gransden 2004</strain>
    </source>
</reference>
<dbReference type="EnsemblPlants" id="Pp3c21_19400V3.2">
    <property type="protein sequence ID" value="PAC:32916341.CDS.1"/>
    <property type="gene ID" value="Pp3c21_19400"/>
</dbReference>
<organism evidence="1">
    <name type="scientific">Physcomitrium patens</name>
    <name type="common">Spreading-leaved earth moss</name>
    <name type="synonym">Physcomitrella patens</name>
    <dbReference type="NCBI Taxonomy" id="3218"/>
    <lineage>
        <taxon>Eukaryota</taxon>
        <taxon>Viridiplantae</taxon>
        <taxon>Streptophyta</taxon>
        <taxon>Embryophyta</taxon>
        <taxon>Bryophyta</taxon>
        <taxon>Bryophytina</taxon>
        <taxon>Bryopsida</taxon>
        <taxon>Funariidae</taxon>
        <taxon>Funariales</taxon>
        <taxon>Funariaceae</taxon>
        <taxon>Physcomitrium</taxon>
    </lineage>
</organism>
<protein>
    <submittedName>
        <fullName evidence="1 2">Uncharacterized protein</fullName>
    </submittedName>
</protein>
<reference evidence="1 3" key="1">
    <citation type="journal article" date="2008" name="Science">
        <title>The Physcomitrella genome reveals evolutionary insights into the conquest of land by plants.</title>
        <authorList>
            <person name="Rensing S."/>
            <person name="Lang D."/>
            <person name="Zimmer A."/>
            <person name="Terry A."/>
            <person name="Salamov A."/>
            <person name="Shapiro H."/>
            <person name="Nishiyama T."/>
            <person name="Perroud P.-F."/>
            <person name="Lindquist E."/>
            <person name="Kamisugi Y."/>
            <person name="Tanahashi T."/>
            <person name="Sakakibara K."/>
            <person name="Fujita T."/>
            <person name="Oishi K."/>
            <person name="Shin-I T."/>
            <person name="Kuroki Y."/>
            <person name="Toyoda A."/>
            <person name="Suzuki Y."/>
            <person name="Hashimoto A."/>
            <person name="Yamaguchi K."/>
            <person name="Sugano A."/>
            <person name="Kohara Y."/>
            <person name="Fujiyama A."/>
            <person name="Anterola A."/>
            <person name="Aoki S."/>
            <person name="Ashton N."/>
            <person name="Barbazuk W.B."/>
            <person name="Barker E."/>
            <person name="Bennetzen J."/>
            <person name="Bezanilla M."/>
            <person name="Blankenship R."/>
            <person name="Cho S.H."/>
            <person name="Dutcher S."/>
            <person name="Estelle M."/>
            <person name="Fawcett J.A."/>
            <person name="Gundlach H."/>
            <person name="Hanada K."/>
            <person name="Heyl A."/>
            <person name="Hicks K.A."/>
            <person name="Hugh J."/>
            <person name="Lohr M."/>
            <person name="Mayer K."/>
            <person name="Melkozernov A."/>
            <person name="Murata T."/>
            <person name="Nelson D."/>
            <person name="Pils B."/>
            <person name="Prigge M."/>
            <person name="Reiss B."/>
            <person name="Renner T."/>
            <person name="Rombauts S."/>
            <person name="Rushton P."/>
            <person name="Sanderfoot A."/>
            <person name="Schween G."/>
            <person name="Shiu S.-H."/>
            <person name="Stueber K."/>
            <person name="Theodoulou F.L."/>
            <person name="Tu H."/>
            <person name="Van de Peer Y."/>
            <person name="Verrier P.J."/>
            <person name="Waters E."/>
            <person name="Wood A."/>
            <person name="Yang L."/>
            <person name="Cove D."/>
            <person name="Cuming A."/>
            <person name="Hasebe M."/>
            <person name="Lucas S."/>
            <person name="Mishler D.B."/>
            <person name="Reski R."/>
            <person name="Grigoriev I."/>
            <person name="Quatrano R.S."/>
            <person name="Boore J.L."/>
        </authorList>
    </citation>
    <scope>NUCLEOTIDE SEQUENCE [LARGE SCALE GENOMIC DNA]</scope>
    <source>
        <strain evidence="2 3">cv. Gransden 2004</strain>
    </source>
</reference>
<accession>A0A2K1ISL2</accession>
<sequence>MCGRICEGPGAINCMEVQFFGYGELLMRAFARLQCLGIGGKFQGHRSNGEENLYKKGELKEAMGKVSLGQSSQGGLAEGVHPCWCRQIIEAKCLRQRRGAETQH</sequence>
<dbReference type="InParanoid" id="A0A2K1ISL2"/>
<evidence type="ECO:0000313" key="1">
    <source>
        <dbReference type="EMBL" id="PNR32269.1"/>
    </source>
</evidence>
<dbReference type="EMBL" id="ABEU02000021">
    <property type="protein sequence ID" value="PNR32269.1"/>
    <property type="molecule type" value="Genomic_DNA"/>
</dbReference>
<dbReference type="Gramene" id="Pp3c21_19400V3.2">
    <property type="protein sequence ID" value="PAC:32916341.CDS.1"/>
    <property type="gene ID" value="Pp3c21_19400"/>
</dbReference>
<evidence type="ECO:0000313" key="3">
    <source>
        <dbReference type="Proteomes" id="UP000006727"/>
    </source>
</evidence>
<dbReference type="Proteomes" id="UP000006727">
    <property type="component" value="Chromosome 21"/>
</dbReference>
<evidence type="ECO:0000313" key="2">
    <source>
        <dbReference type="EnsemblPlants" id="PAC:32916340.CDS.1"/>
    </source>
</evidence>
<keyword evidence="3" id="KW-1185">Reference proteome</keyword>
<dbReference type="AlphaFoldDB" id="A0A2K1ISL2"/>
<proteinExistence type="predicted"/>
<gene>
    <name evidence="1" type="ORF">PHYPA_026395</name>
</gene>
<dbReference type="Gramene" id="Pp3c21_19400V3.1">
    <property type="protein sequence ID" value="PAC:32916340.CDS.1"/>
    <property type="gene ID" value="Pp3c21_19400"/>
</dbReference>
<dbReference type="EnsemblPlants" id="Pp3c21_19400V3.1">
    <property type="protein sequence ID" value="PAC:32916340.CDS.1"/>
    <property type="gene ID" value="Pp3c21_19400"/>
</dbReference>
<name>A0A2K1ISL2_PHYPA</name>
<dbReference type="PaxDb" id="3218-PP1S401_10V6.1"/>